<evidence type="ECO:0000313" key="11">
    <source>
        <dbReference type="Proteomes" id="UP000215377"/>
    </source>
</evidence>
<keyword evidence="3" id="KW-1003">Cell membrane</keyword>
<keyword evidence="11" id="KW-1185">Reference proteome</keyword>
<evidence type="ECO:0000256" key="2">
    <source>
        <dbReference type="ARBA" id="ARBA00022448"/>
    </source>
</evidence>
<feature type="transmembrane region" description="Helical" evidence="9">
    <location>
        <begin position="320"/>
        <end position="339"/>
    </location>
</feature>
<proteinExistence type="inferred from homology"/>
<keyword evidence="4" id="KW-0997">Cell inner membrane</keyword>
<evidence type="ECO:0000256" key="6">
    <source>
        <dbReference type="ARBA" id="ARBA00022989"/>
    </source>
</evidence>
<organism evidence="10 11">
    <name type="scientific">Marinibacterium profundimaris</name>
    <dbReference type="NCBI Taxonomy" id="1679460"/>
    <lineage>
        <taxon>Bacteria</taxon>
        <taxon>Pseudomonadati</taxon>
        <taxon>Pseudomonadota</taxon>
        <taxon>Alphaproteobacteria</taxon>
        <taxon>Rhodobacterales</taxon>
        <taxon>Paracoccaceae</taxon>
        <taxon>Marinibacterium</taxon>
    </lineage>
</organism>
<keyword evidence="6 9" id="KW-1133">Transmembrane helix</keyword>
<name>A0A225NL90_9RHOB</name>
<dbReference type="PANTHER" id="PTHR30574">
    <property type="entry name" value="INNER MEMBRANE PROTEIN YEDE"/>
    <property type="match status" value="1"/>
</dbReference>
<dbReference type="PANTHER" id="PTHR30574:SF1">
    <property type="entry name" value="SULPHUR TRANSPORT DOMAIN-CONTAINING PROTEIN"/>
    <property type="match status" value="1"/>
</dbReference>
<sequence>MLDYLSEAQFVALIGLAGGIVLGLAARCGRFCTLGAIEDLLYGADDRRIRTWGIAIGTAVISAHLAMWAGLIRPEDTAYVAMTWSPLATIVGALLFGYGMALSGNCGYGALARLGGGDLRSLVIVVVMGVSAYILMSGPLAQLRVAVFPVYEANSPQSLSLLIESRTGLPAWVCGVAIGLIPIGVAFSGQRVPMRPRQVFWGAMVGLAIVSGWIGTQWIADVGFSTFPARTHTFAAPLGETLIYLMTASGTPLSFGVGSIFGVLLGALIGALLRREFRWEACDDSRELKRQILGAAMMGAGAILAFGCSIGQGVSAFSVLAYSAPLTLLLIFAGAALGLRHLIVGYSV</sequence>
<comment type="similarity">
    <text evidence="8">Belongs to the TsuA/YedE (TC 9.B.102) family.</text>
</comment>
<keyword evidence="5 9" id="KW-0812">Transmembrane</keyword>
<feature type="transmembrane region" description="Helical" evidence="9">
    <location>
        <begin position="122"/>
        <end position="141"/>
    </location>
</feature>
<evidence type="ECO:0000256" key="3">
    <source>
        <dbReference type="ARBA" id="ARBA00022475"/>
    </source>
</evidence>
<dbReference type="InterPro" id="IPR007272">
    <property type="entry name" value="Sulf_transp_TsuA/YedE"/>
</dbReference>
<feature type="transmembrane region" description="Helical" evidence="9">
    <location>
        <begin position="78"/>
        <end position="101"/>
    </location>
</feature>
<evidence type="ECO:0000256" key="5">
    <source>
        <dbReference type="ARBA" id="ARBA00022692"/>
    </source>
</evidence>
<evidence type="ECO:0000256" key="9">
    <source>
        <dbReference type="SAM" id="Phobius"/>
    </source>
</evidence>
<gene>
    <name evidence="10" type="ORF">ATO3_14070</name>
</gene>
<dbReference type="OrthoDB" id="7984363at2"/>
<feature type="transmembrane region" description="Helical" evidence="9">
    <location>
        <begin position="253"/>
        <end position="273"/>
    </location>
</feature>
<feature type="transmembrane region" description="Helical" evidence="9">
    <location>
        <begin position="49"/>
        <end position="72"/>
    </location>
</feature>
<evidence type="ECO:0000256" key="7">
    <source>
        <dbReference type="ARBA" id="ARBA00023136"/>
    </source>
</evidence>
<evidence type="ECO:0000256" key="8">
    <source>
        <dbReference type="ARBA" id="ARBA00035655"/>
    </source>
</evidence>
<dbReference type="Proteomes" id="UP000215377">
    <property type="component" value="Unassembled WGS sequence"/>
</dbReference>
<accession>A0A225NL90</accession>
<dbReference type="Pfam" id="PF04143">
    <property type="entry name" value="Sulf_transp"/>
    <property type="match status" value="1"/>
</dbReference>
<reference evidence="10 11" key="1">
    <citation type="submission" date="2013-04" db="EMBL/GenBank/DDBJ databases">
        <title>Oceanicola sp. 22II1-22F33 Genome Sequencing.</title>
        <authorList>
            <person name="Lai Q."/>
            <person name="Li G."/>
            <person name="Shao Z."/>
        </authorList>
    </citation>
    <scope>NUCLEOTIDE SEQUENCE [LARGE SCALE GENOMIC DNA]</scope>
    <source>
        <strain evidence="10 11">22II1-22F33</strain>
    </source>
</reference>
<evidence type="ECO:0000256" key="1">
    <source>
        <dbReference type="ARBA" id="ARBA00004429"/>
    </source>
</evidence>
<comment type="caution">
    <text evidence="10">The sequence shown here is derived from an EMBL/GenBank/DDBJ whole genome shotgun (WGS) entry which is preliminary data.</text>
</comment>
<feature type="transmembrane region" description="Helical" evidence="9">
    <location>
        <begin position="293"/>
        <end position="314"/>
    </location>
</feature>
<dbReference type="GO" id="GO:0005886">
    <property type="term" value="C:plasma membrane"/>
    <property type="evidence" value="ECO:0007669"/>
    <property type="project" value="UniProtKB-SubCell"/>
</dbReference>
<evidence type="ECO:0000256" key="4">
    <source>
        <dbReference type="ARBA" id="ARBA00022519"/>
    </source>
</evidence>
<keyword evidence="2" id="KW-0813">Transport</keyword>
<feature type="transmembrane region" description="Helical" evidence="9">
    <location>
        <begin position="169"/>
        <end position="187"/>
    </location>
</feature>
<comment type="subcellular location">
    <subcellularLocation>
        <location evidence="1">Cell inner membrane</location>
        <topology evidence="1">Multi-pass membrane protein</topology>
    </subcellularLocation>
</comment>
<dbReference type="AlphaFoldDB" id="A0A225NL90"/>
<feature type="transmembrane region" description="Helical" evidence="9">
    <location>
        <begin position="199"/>
        <end position="220"/>
    </location>
</feature>
<protein>
    <submittedName>
        <fullName evidence="10">YeeE/YedE family protein</fullName>
    </submittedName>
</protein>
<dbReference type="EMBL" id="AQQR01000005">
    <property type="protein sequence ID" value="OWU72831.1"/>
    <property type="molecule type" value="Genomic_DNA"/>
</dbReference>
<dbReference type="RefSeq" id="WP_088650515.1">
    <property type="nucleotide sequence ID" value="NZ_AQQR01000005.1"/>
</dbReference>
<evidence type="ECO:0000313" key="10">
    <source>
        <dbReference type="EMBL" id="OWU72831.1"/>
    </source>
</evidence>
<keyword evidence="7 9" id="KW-0472">Membrane</keyword>
<feature type="transmembrane region" description="Helical" evidence="9">
    <location>
        <begin position="12"/>
        <end position="37"/>
    </location>
</feature>